<accession>A0ABQ5EID7</accession>
<sequence>MVNFSRRLYGRETTYALVEKESEAKDKFYGKLILDLGNEVHSSVDQGTAAMERLVEKLGNVKEKAKCKKLKKELEEAKLSNTFLRMQNEQVERDHYWTRVLAHEFYQEMICKGFVFKERPNEVIDVPIEDVKSSSPKEIMPPKSAPMTQDAMRRMIKESVDAAIAIERERFAAATLEGPTLTWWNSKVATLGLENVKEYDIVSYTQRFNELALMCPRMVEPERVKVDAYIRGLTDNIKGEVTSSKPANLSEVVRMAHKLMEQKSQARNERILEGKKRKITKSKKVKQEEVREVRGRAYAIKDAEPKGLNVVTGTFLLNNRYAYVLFDSGSDRSFVNTRFSSLLDIKPIKIEGSYEVELADGRIVSTNTILKGYTLSLINHIFEIDLMPIELGTFDVIIGMDWLVKHDAVIVCGEKFICIPYENKTLIVEGDKGGSRLKVISCIKARKFSSLLDIKPIKIEGSYEVELANGRIVSMNNVLKGCTLSLVNHIFEIDLMPIDLRTFDVIIGMDWLVKHDAVIICGKKVVRILYKNKTLIVEGDKGGSRLKVFPEELPGLPRPRQVEFRKNLVSGAAFVACVPYRLAPYEMKELLVQLQELLRIKEEDIPTTAFRTRYGHFEFQVMPFRLTNMPAVFMDLMNRHGKHLRIILELLKEEKLYATFSKCDFWLDSVQFLGHVIDHSGVHVDPAKIEAIKSWAASMMPTEKNKKYKWGSEEEEAFQTLKQKLCSALILALPEGTEDFVVHEENYTTHYLELGAVIFTLGLWRDYLYGTKYVVFTDHKSLQYTLNQKELNLRQRRWIELLSDYDCEIRYHPGKANVVADALSRKGRDKPLCVRALMMTVHNDLPKQKS</sequence>
<dbReference type="PANTHER" id="PTHR15503">
    <property type="entry name" value="LDOC1 RELATED"/>
    <property type="match status" value="1"/>
</dbReference>
<dbReference type="Proteomes" id="UP001151760">
    <property type="component" value="Unassembled WGS sequence"/>
</dbReference>
<feature type="coiled-coil region" evidence="8">
    <location>
        <begin position="60"/>
        <end position="94"/>
    </location>
</feature>
<dbReference type="CDD" id="cd01647">
    <property type="entry name" value="RT_LTR"/>
    <property type="match status" value="1"/>
</dbReference>
<dbReference type="Gene3D" id="3.30.70.270">
    <property type="match status" value="2"/>
</dbReference>
<keyword evidence="6" id="KW-0378">Hydrolase</keyword>
<name>A0ABQ5EID7_9ASTR</name>
<reference evidence="10" key="1">
    <citation type="journal article" date="2022" name="Int. J. Mol. Sci.">
        <title>Draft Genome of Tanacetum Coccineum: Genomic Comparison of Closely Related Tanacetum-Family Plants.</title>
        <authorList>
            <person name="Yamashiro T."/>
            <person name="Shiraishi A."/>
            <person name="Nakayama K."/>
            <person name="Satake H."/>
        </authorList>
    </citation>
    <scope>NUCLEOTIDE SEQUENCE</scope>
</reference>
<feature type="domain" description="Reverse transcriptase RNase H-like" evidence="9">
    <location>
        <begin position="742"/>
        <end position="805"/>
    </location>
</feature>
<evidence type="ECO:0000259" key="9">
    <source>
        <dbReference type="Pfam" id="PF17917"/>
    </source>
</evidence>
<keyword evidence="8" id="KW-0175">Coiled coil</keyword>
<dbReference type="Pfam" id="PF08284">
    <property type="entry name" value="RVP_2"/>
    <property type="match status" value="2"/>
</dbReference>
<keyword evidence="2" id="KW-0808">Transferase</keyword>
<proteinExistence type="predicted"/>
<protein>
    <recommendedName>
        <fullName evidence="1">RNA-directed DNA polymerase</fullName>
        <ecNumber evidence="1">2.7.7.49</ecNumber>
    </recommendedName>
</protein>
<dbReference type="EMBL" id="BQNB010016342">
    <property type="protein sequence ID" value="GJT50679.1"/>
    <property type="molecule type" value="Genomic_DNA"/>
</dbReference>
<evidence type="ECO:0000313" key="10">
    <source>
        <dbReference type="EMBL" id="GJT50679.1"/>
    </source>
</evidence>
<reference evidence="10" key="2">
    <citation type="submission" date="2022-01" db="EMBL/GenBank/DDBJ databases">
        <authorList>
            <person name="Yamashiro T."/>
            <person name="Shiraishi A."/>
            <person name="Satake H."/>
            <person name="Nakayama K."/>
        </authorList>
    </citation>
    <scope>NUCLEOTIDE SEQUENCE</scope>
</reference>
<keyword evidence="3" id="KW-0548">Nucleotidyltransferase</keyword>
<dbReference type="InterPro" id="IPR021109">
    <property type="entry name" value="Peptidase_aspartic_dom_sf"/>
</dbReference>
<evidence type="ECO:0000256" key="4">
    <source>
        <dbReference type="ARBA" id="ARBA00022722"/>
    </source>
</evidence>
<evidence type="ECO:0000256" key="5">
    <source>
        <dbReference type="ARBA" id="ARBA00022759"/>
    </source>
</evidence>
<dbReference type="PANTHER" id="PTHR15503:SF45">
    <property type="entry name" value="RNA-DIRECTED DNA POLYMERASE HOMOLOG"/>
    <property type="match status" value="1"/>
</dbReference>
<evidence type="ECO:0000256" key="7">
    <source>
        <dbReference type="ARBA" id="ARBA00022918"/>
    </source>
</evidence>
<evidence type="ECO:0000256" key="1">
    <source>
        <dbReference type="ARBA" id="ARBA00012493"/>
    </source>
</evidence>
<dbReference type="EC" id="2.7.7.49" evidence="1"/>
<dbReference type="Gene3D" id="2.40.70.10">
    <property type="entry name" value="Acid Proteases"/>
    <property type="match status" value="2"/>
</dbReference>
<dbReference type="InterPro" id="IPR041373">
    <property type="entry name" value="RT_RNaseH"/>
</dbReference>
<evidence type="ECO:0000256" key="6">
    <source>
        <dbReference type="ARBA" id="ARBA00022801"/>
    </source>
</evidence>
<keyword evidence="7 10" id="KW-0695">RNA-directed DNA polymerase</keyword>
<evidence type="ECO:0000256" key="2">
    <source>
        <dbReference type="ARBA" id="ARBA00022679"/>
    </source>
</evidence>
<organism evidence="10 11">
    <name type="scientific">Tanacetum coccineum</name>
    <dbReference type="NCBI Taxonomy" id="301880"/>
    <lineage>
        <taxon>Eukaryota</taxon>
        <taxon>Viridiplantae</taxon>
        <taxon>Streptophyta</taxon>
        <taxon>Embryophyta</taxon>
        <taxon>Tracheophyta</taxon>
        <taxon>Spermatophyta</taxon>
        <taxon>Magnoliopsida</taxon>
        <taxon>eudicotyledons</taxon>
        <taxon>Gunneridae</taxon>
        <taxon>Pentapetalae</taxon>
        <taxon>asterids</taxon>
        <taxon>campanulids</taxon>
        <taxon>Asterales</taxon>
        <taxon>Asteraceae</taxon>
        <taxon>Asteroideae</taxon>
        <taxon>Anthemideae</taxon>
        <taxon>Anthemidinae</taxon>
        <taxon>Tanacetum</taxon>
    </lineage>
</organism>
<dbReference type="SUPFAM" id="SSF50630">
    <property type="entry name" value="Acid proteases"/>
    <property type="match status" value="1"/>
</dbReference>
<gene>
    <name evidence="10" type="ORF">Tco_0976836</name>
</gene>
<keyword evidence="5" id="KW-0255">Endonuclease</keyword>
<dbReference type="InterPro" id="IPR032567">
    <property type="entry name" value="RTL1-rel"/>
</dbReference>
<comment type="caution">
    <text evidence="10">The sequence shown here is derived from an EMBL/GenBank/DDBJ whole genome shotgun (WGS) entry which is preliminary data.</text>
</comment>
<dbReference type="Gene3D" id="3.10.10.10">
    <property type="entry name" value="HIV Type 1 Reverse Transcriptase, subunit A, domain 1"/>
    <property type="match status" value="1"/>
</dbReference>
<keyword evidence="4" id="KW-0540">Nuclease</keyword>
<dbReference type="CDD" id="cd09274">
    <property type="entry name" value="RNase_HI_RT_Ty3"/>
    <property type="match status" value="1"/>
</dbReference>
<keyword evidence="11" id="KW-1185">Reference proteome</keyword>
<dbReference type="GO" id="GO:0003964">
    <property type="term" value="F:RNA-directed DNA polymerase activity"/>
    <property type="evidence" value="ECO:0007669"/>
    <property type="project" value="UniProtKB-KW"/>
</dbReference>
<evidence type="ECO:0000256" key="3">
    <source>
        <dbReference type="ARBA" id="ARBA00022695"/>
    </source>
</evidence>
<dbReference type="CDD" id="cd00303">
    <property type="entry name" value="retropepsin_like"/>
    <property type="match status" value="2"/>
</dbReference>
<evidence type="ECO:0000313" key="11">
    <source>
        <dbReference type="Proteomes" id="UP001151760"/>
    </source>
</evidence>
<dbReference type="SUPFAM" id="SSF56672">
    <property type="entry name" value="DNA/RNA polymerases"/>
    <property type="match status" value="1"/>
</dbReference>
<dbReference type="InterPro" id="IPR043502">
    <property type="entry name" value="DNA/RNA_pol_sf"/>
</dbReference>
<dbReference type="InterPro" id="IPR043128">
    <property type="entry name" value="Rev_trsase/Diguanyl_cyclase"/>
</dbReference>
<evidence type="ECO:0000256" key="8">
    <source>
        <dbReference type="SAM" id="Coils"/>
    </source>
</evidence>
<dbReference type="Pfam" id="PF17917">
    <property type="entry name" value="RT_RNaseH"/>
    <property type="match status" value="1"/>
</dbReference>